<accession>A0ABW7UYB5</accession>
<comment type="caution">
    <text evidence="1">The sequence shown here is derived from an EMBL/GenBank/DDBJ whole genome shotgun (WGS) entry which is preliminary data.</text>
</comment>
<keyword evidence="2" id="KW-1185">Reference proteome</keyword>
<dbReference type="Proteomes" id="UP001611548">
    <property type="component" value="Unassembled WGS sequence"/>
</dbReference>
<reference evidence="1 2" key="1">
    <citation type="submission" date="2024-10" db="EMBL/GenBank/DDBJ databases">
        <title>The Natural Products Discovery Center: Release of the First 8490 Sequenced Strains for Exploring Actinobacteria Biosynthetic Diversity.</title>
        <authorList>
            <person name="Kalkreuter E."/>
            <person name="Kautsar S.A."/>
            <person name="Yang D."/>
            <person name="Bader C.D."/>
            <person name="Teijaro C.N."/>
            <person name="Fluegel L."/>
            <person name="Davis C.M."/>
            <person name="Simpson J.R."/>
            <person name="Lauterbach L."/>
            <person name="Steele A.D."/>
            <person name="Gui C."/>
            <person name="Meng S."/>
            <person name="Li G."/>
            <person name="Viehrig K."/>
            <person name="Ye F."/>
            <person name="Su P."/>
            <person name="Kiefer A.F."/>
            <person name="Nichols A."/>
            <person name="Cepeda A.J."/>
            <person name="Yan W."/>
            <person name="Fan B."/>
            <person name="Jiang Y."/>
            <person name="Adhikari A."/>
            <person name="Zheng C.-J."/>
            <person name="Schuster L."/>
            <person name="Cowan T.M."/>
            <person name="Smanski M.J."/>
            <person name="Chevrette M.G."/>
            <person name="De Carvalho L.P.S."/>
            <person name="Shen B."/>
        </authorList>
    </citation>
    <scope>NUCLEOTIDE SEQUENCE [LARGE SCALE GENOMIC DNA]</scope>
    <source>
        <strain evidence="1 2">NPDC020327</strain>
    </source>
</reference>
<dbReference type="RefSeq" id="WP_055473497.1">
    <property type="nucleotide sequence ID" value="NZ_JBIRWE010000008.1"/>
</dbReference>
<proteinExistence type="predicted"/>
<dbReference type="EMBL" id="JBIRWE010000008">
    <property type="protein sequence ID" value="MFI1966387.1"/>
    <property type="molecule type" value="Genomic_DNA"/>
</dbReference>
<evidence type="ECO:0000313" key="1">
    <source>
        <dbReference type="EMBL" id="MFI1966387.1"/>
    </source>
</evidence>
<evidence type="ECO:0000313" key="2">
    <source>
        <dbReference type="Proteomes" id="UP001611548"/>
    </source>
</evidence>
<organism evidence="1 2">
    <name type="scientific">Streptomyces pathocidini</name>
    <dbReference type="NCBI Taxonomy" id="1650571"/>
    <lineage>
        <taxon>Bacteria</taxon>
        <taxon>Bacillati</taxon>
        <taxon>Actinomycetota</taxon>
        <taxon>Actinomycetes</taxon>
        <taxon>Kitasatosporales</taxon>
        <taxon>Streptomycetaceae</taxon>
        <taxon>Streptomyces</taxon>
    </lineage>
</organism>
<name>A0ABW7UYB5_9ACTN</name>
<gene>
    <name evidence="1" type="ORF">ACH429_20145</name>
</gene>
<sequence>MYVSLPDRHLSLERGGPAREFTLTLRNYVRDYGCLKVVFTTETNAFGEGDPALTVERRDPATGRWTEQELVVANDVSALLAKGGASFHRGEVRTERWRIRANTPGPTGTAHIQIKLVATDVPARDPFAGRDAGGSWFTLETARGR</sequence>
<protein>
    <submittedName>
        <fullName evidence="1">Uncharacterized protein</fullName>
    </submittedName>
</protein>